<accession>A0A7X9NGP8</accession>
<evidence type="ECO:0000313" key="3">
    <source>
        <dbReference type="Proteomes" id="UP000540014"/>
    </source>
</evidence>
<feature type="signal peptide" evidence="1">
    <location>
        <begin position="1"/>
        <end position="25"/>
    </location>
</feature>
<sequence>MKIKSIILSILTAFCFLLPTASVYALEQEAIQPRAASISVSISATSGSATLYNPGYAQKLSVSGYYEYVDAHGNVYSTSKTTSAQSASCTNNFYAPTYCASRYIQGTGFVDGYNIGTASKYY</sequence>
<comment type="caution">
    <text evidence="2">The sequence shown here is derived from an EMBL/GenBank/DDBJ whole genome shotgun (WGS) entry which is preliminary data.</text>
</comment>
<reference evidence="2 3" key="1">
    <citation type="submission" date="2020-04" db="EMBL/GenBank/DDBJ databases">
        <authorList>
            <person name="Hitch T.C.A."/>
            <person name="Wylensek D."/>
            <person name="Clavel T."/>
        </authorList>
    </citation>
    <scope>NUCLEOTIDE SEQUENCE [LARGE SCALE GENOMIC DNA]</scope>
    <source>
        <strain evidence="2 3">BSM-383-APC-22F</strain>
    </source>
</reference>
<feature type="chain" id="PRO_5031285701" evidence="1">
    <location>
        <begin position="26"/>
        <end position="122"/>
    </location>
</feature>
<organism evidence="2 3">
    <name type="scientific">Faecalicoccus pleomorphus</name>
    <dbReference type="NCBI Taxonomy" id="1323"/>
    <lineage>
        <taxon>Bacteria</taxon>
        <taxon>Bacillati</taxon>
        <taxon>Bacillota</taxon>
        <taxon>Erysipelotrichia</taxon>
        <taxon>Erysipelotrichales</taxon>
        <taxon>Erysipelotrichaceae</taxon>
        <taxon>Faecalicoccus</taxon>
    </lineage>
</organism>
<dbReference type="Proteomes" id="UP000540014">
    <property type="component" value="Unassembled WGS sequence"/>
</dbReference>
<dbReference type="RefSeq" id="WP_168964865.1">
    <property type="nucleotide sequence ID" value="NZ_JABAFR010000005.1"/>
</dbReference>
<dbReference type="AlphaFoldDB" id="A0A7X9NGP8"/>
<keyword evidence="1" id="KW-0732">Signal</keyword>
<protein>
    <submittedName>
        <fullName evidence="2">Uncharacterized protein</fullName>
    </submittedName>
</protein>
<proteinExistence type="predicted"/>
<evidence type="ECO:0000256" key="1">
    <source>
        <dbReference type="SAM" id="SignalP"/>
    </source>
</evidence>
<name>A0A7X9NGP8_9FIRM</name>
<gene>
    <name evidence="2" type="ORF">HF861_03215</name>
</gene>
<evidence type="ECO:0000313" key="2">
    <source>
        <dbReference type="EMBL" id="NME43891.1"/>
    </source>
</evidence>
<dbReference type="EMBL" id="JABAFR010000005">
    <property type="protein sequence ID" value="NME43891.1"/>
    <property type="molecule type" value="Genomic_DNA"/>
</dbReference>